<organism evidence="9 10">
    <name type="scientific">Rhodoplanes serenus</name>
    <dbReference type="NCBI Taxonomy" id="200615"/>
    <lineage>
        <taxon>Bacteria</taxon>
        <taxon>Pseudomonadati</taxon>
        <taxon>Pseudomonadota</taxon>
        <taxon>Alphaproteobacteria</taxon>
        <taxon>Hyphomicrobiales</taxon>
        <taxon>Nitrobacteraceae</taxon>
        <taxon>Rhodoplanes</taxon>
    </lineage>
</organism>
<feature type="domain" description="TRAP C4-dicarboxylate transport system permease DctM subunit" evidence="8">
    <location>
        <begin position="11"/>
        <end position="425"/>
    </location>
</feature>
<feature type="transmembrane region" description="Helical" evidence="7">
    <location>
        <begin position="145"/>
        <end position="166"/>
    </location>
</feature>
<dbReference type="GO" id="GO:0022857">
    <property type="term" value="F:transmembrane transporter activity"/>
    <property type="evidence" value="ECO:0007669"/>
    <property type="project" value="UniProtKB-UniRule"/>
</dbReference>
<feature type="transmembrane region" description="Helical" evidence="7">
    <location>
        <begin position="6"/>
        <end position="39"/>
    </location>
</feature>
<accession>A0A9X4XJL0</accession>
<dbReference type="GO" id="GO:0005886">
    <property type="term" value="C:plasma membrane"/>
    <property type="evidence" value="ECO:0007669"/>
    <property type="project" value="UniProtKB-SubCell"/>
</dbReference>
<dbReference type="AlphaFoldDB" id="A0A9X4XJL0"/>
<keyword evidence="6 7" id="KW-0472">Membrane</keyword>
<comment type="function">
    <text evidence="7">Part of the tripartite ATP-independent periplasmic (TRAP) transport system.</text>
</comment>
<dbReference type="PANTHER" id="PTHR33362:SF5">
    <property type="entry name" value="C4-DICARBOXYLATE TRAP TRANSPORTER LARGE PERMEASE PROTEIN DCTM"/>
    <property type="match status" value="1"/>
</dbReference>
<keyword evidence="4 7" id="KW-0812">Transmembrane</keyword>
<name>A0A9X4XJL0_9BRAD</name>
<gene>
    <name evidence="9" type="ORF">GJ689_09055</name>
</gene>
<dbReference type="Pfam" id="PF06808">
    <property type="entry name" value="DctM"/>
    <property type="match status" value="1"/>
</dbReference>
<feature type="transmembrane region" description="Helical" evidence="7">
    <location>
        <begin position="248"/>
        <end position="264"/>
    </location>
</feature>
<dbReference type="Proteomes" id="UP000438991">
    <property type="component" value="Unassembled WGS sequence"/>
</dbReference>
<evidence type="ECO:0000256" key="1">
    <source>
        <dbReference type="ARBA" id="ARBA00004429"/>
    </source>
</evidence>
<dbReference type="NCBIfam" id="TIGR00786">
    <property type="entry name" value="dctM"/>
    <property type="match status" value="1"/>
</dbReference>
<feature type="transmembrane region" description="Helical" evidence="7">
    <location>
        <begin position="99"/>
        <end position="124"/>
    </location>
</feature>
<evidence type="ECO:0000256" key="6">
    <source>
        <dbReference type="ARBA" id="ARBA00023136"/>
    </source>
</evidence>
<proteinExistence type="inferred from homology"/>
<evidence type="ECO:0000313" key="9">
    <source>
        <dbReference type="EMBL" id="MTW16358.1"/>
    </source>
</evidence>
<feature type="transmembrane region" description="Helical" evidence="7">
    <location>
        <begin position="363"/>
        <end position="388"/>
    </location>
</feature>
<evidence type="ECO:0000256" key="4">
    <source>
        <dbReference type="ARBA" id="ARBA00022692"/>
    </source>
</evidence>
<dbReference type="PANTHER" id="PTHR33362">
    <property type="entry name" value="SIALIC ACID TRAP TRANSPORTER PERMEASE PROTEIN SIAT-RELATED"/>
    <property type="match status" value="1"/>
</dbReference>
<feature type="transmembrane region" description="Helical" evidence="7">
    <location>
        <begin position="408"/>
        <end position="429"/>
    </location>
</feature>
<evidence type="ECO:0000313" key="10">
    <source>
        <dbReference type="Proteomes" id="UP000438991"/>
    </source>
</evidence>
<keyword evidence="5 7" id="KW-1133">Transmembrane helix</keyword>
<protein>
    <recommendedName>
        <fullName evidence="7">TRAP transporter large permease protein</fullName>
    </recommendedName>
</protein>
<keyword evidence="3 7" id="KW-0997">Cell inner membrane</keyword>
<dbReference type="InterPro" id="IPR010656">
    <property type="entry name" value="DctM"/>
</dbReference>
<feature type="transmembrane region" description="Helical" evidence="7">
    <location>
        <begin position="284"/>
        <end position="305"/>
    </location>
</feature>
<evidence type="ECO:0000256" key="2">
    <source>
        <dbReference type="ARBA" id="ARBA00022475"/>
    </source>
</evidence>
<dbReference type="EMBL" id="WNKV01000005">
    <property type="protein sequence ID" value="MTW16358.1"/>
    <property type="molecule type" value="Genomic_DNA"/>
</dbReference>
<evidence type="ECO:0000256" key="3">
    <source>
        <dbReference type="ARBA" id="ARBA00022519"/>
    </source>
</evidence>
<feature type="transmembrane region" description="Helical" evidence="7">
    <location>
        <begin position="172"/>
        <end position="200"/>
    </location>
</feature>
<reference evidence="9 10" key="1">
    <citation type="submission" date="2019-11" db="EMBL/GenBank/DDBJ databases">
        <title>Whole-genome sequence of Rhodoplanes serenus DSM 18633, type strain.</title>
        <authorList>
            <person name="Kyndt J.A."/>
            <person name="Meyer T.E."/>
        </authorList>
    </citation>
    <scope>NUCLEOTIDE SEQUENCE [LARGE SCALE GENOMIC DNA]</scope>
    <source>
        <strain evidence="9 10">DSM 18633</strain>
    </source>
</reference>
<comment type="caution">
    <text evidence="9">The sequence shown here is derived from an EMBL/GenBank/DDBJ whole genome shotgun (WGS) entry which is preliminary data.</text>
</comment>
<comment type="subcellular location">
    <subcellularLocation>
        <location evidence="1 7">Cell inner membrane</location>
        <topology evidence="1 7">Multi-pass membrane protein</topology>
    </subcellularLocation>
</comment>
<dbReference type="RefSeq" id="WP_155479332.1">
    <property type="nucleotide sequence ID" value="NZ_WNKV01000005.1"/>
</dbReference>
<keyword evidence="2" id="KW-1003">Cell membrane</keyword>
<feature type="transmembrane region" description="Helical" evidence="7">
    <location>
        <begin position="59"/>
        <end position="79"/>
    </location>
</feature>
<comment type="similarity">
    <text evidence="7">Belongs to the TRAP transporter large permease family.</text>
</comment>
<keyword evidence="7" id="KW-0813">Transport</keyword>
<dbReference type="InterPro" id="IPR004681">
    <property type="entry name" value="TRAP_DctM"/>
</dbReference>
<feature type="transmembrane region" description="Helical" evidence="7">
    <location>
        <begin position="221"/>
        <end position="242"/>
    </location>
</feature>
<comment type="subunit">
    <text evidence="7">The complex comprises the extracytoplasmic solute receptor protein and the two transmembrane proteins.</text>
</comment>
<evidence type="ECO:0000256" key="5">
    <source>
        <dbReference type="ARBA" id="ARBA00022989"/>
    </source>
</evidence>
<evidence type="ECO:0000259" key="8">
    <source>
        <dbReference type="Pfam" id="PF06808"/>
    </source>
</evidence>
<evidence type="ECO:0000256" key="7">
    <source>
        <dbReference type="RuleBase" id="RU369079"/>
    </source>
</evidence>
<sequence>MSPAVQGTIVLVVTILALLSGAPVAFALGAVAIVFLVLFQGADSLGVVAETLYSGLHDFTLVSIPMFIMMGAAIGSSPAGRDLYEALDRWLYRVPGGLVVSNLGACALFAALTGSSPATCAAIGKMGIPEMRKRGYPAEIATGSICAGGTLGILIPPSITFILYGIATETSIGRLFLAGVLPGLLLTGLFMLWTVFYIWWKGFRAYAPEFRYSWRDKFRSVPKVAPFLIIVVGVMYVLYGGIATPSEAAGVGAALCVVLAVTIYRMWSPTAWWRILRDTTRESVMILMIIGTAVLFGYMLSSLYITQTLAQAIAAAEVNRWVLMAMINVFLLVAGCFIPPAGIILMTSPILLPIITQAGFDPVWFGVIVTINMEIGLITPPVGLNLFVVNAIAPDVPTRTVLLGSIPYVGAMLLALVILCIVPEIATWLPDTLMGPAGPAGPGR</sequence>
<dbReference type="PIRSF" id="PIRSF006066">
    <property type="entry name" value="HI0050"/>
    <property type="match status" value="1"/>
</dbReference>
<feature type="transmembrane region" description="Helical" evidence="7">
    <location>
        <begin position="325"/>
        <end position="351"/>
    </location>
</feature>